<protein>
    <submittedName>
        <fullName evidence="3">Universal stress protein</fullName>
    </submittedName>
</protein>
<dbReference type="Gene3D" id="3.40.50.12370">
    <property type="match status" value="1"/>
</dbReference>
<dbReference type="SUPFAM" id="SSF52402">
    <property type="entry name" value="Adenine nucleotide alpha hydrolases-like"/>
    <property type="match status" value="2"/>
</dbReference>
<evidence type="ECO:0000259" key="2">
    <source>
        <dbReference type="Pfam" id="PF00582"/>
    </source>
</evidence>
<accession>A0ABT6YJR9</accession>
<dbReference type="PRINTS" id="PR01438">
    <property type="entry name" value="UNVRSLSTRESS"/>
</dbReference>
<proteinExistence type="inferred from homology"/>
<organism evidence="3 4">
    <name type="scientific">Flectobacillus longus</name>
    <dbReference type="NCBI Taxonomy" id="2984207"/>
    <lineage>
        <taxon>Bacteria</taxon>
        <taxon>Pseudomonadati</taxon>
        <taxon>Bacteroidota</taxon>
        <taxon>Cytophagia</taxon>
        <taxon>Cytophagales</taxon>
        <taxon>Flectobacillaceae</taxon>
        <taxon>Flectobacillus</taxon>
    </lineage>
</organism>
<keyword evidence="4" id="KW-1185">Reference proteome</keyword>
<dbReference type="PANTHER" id="PTHR46268">
    <property type="entry name" value="STRESS RESPONSE PROTEIN NHAX"/>
    <property type="match status" value="1"/>
</dbReference>
<dbReference type="CDD" id="cd00293">
    <property type="entry name" value="USP-like"/>
    <property type="match status" value="1"/>
</dbReference>
<dbReference type="RefSeq" id="WP_283369072.1">
    <property type="nucleotide sequence ID" value="NZ_JASHID010000003.1"/>
</dbReference>
<dbReference type="EMBL" id="JASHID010000003">
    <property type="protein sequence ID" value="MDI9863820.1"/>
    <property type="molecule type" value="Genomic_DNA"/>
</dbReference>
<feature type="domain" description="UspA" evidence="2">
    <location>
        <begin position="1"/>
        <end position="141"/>
    </location>
</feature>
<dbReference type="InterPro" id="IPR006015">
    <property type="entry name" value="Universal_stress_UspA"/>
</dbReference>
<sequence>MKTVVVPTDFSPTAQKALVFASTVAQNLNLDLVLLHVFNLTGSLPYESPSQIEQEIHEAQKASDKQLVTVKSQYLKDFKNEVKLLSIYGVISDVIEQVSQQVSAEFIVMGTRGAKDILSNIIGSNTYQVVKNSTCPVFVIPNTAQIQDMKHIIYASDYTNNEVTIVRQIVDIAERFKAKTNILHIHDVEDSNLSDDETLGDWLLTFFENENIESHLTLGSNPIEGIENYLQKNQGDLLVLAMKDRGFFDNLFHTSVTKHFIQDFNMPLLVLPK</sequence>
<gene>
    <name evidence="3" type="ORF">QM480_05770</name>
</gene>
<comment type="similarity">
    <text evidence="1">Belongs to the universal stress protein A family.</text>
</comment>
<evidence type="ECO:0000256" key="1">
    <source>
        <dbReference type="ARBA" id="ARBA00008791"/>
    </source>
</evidence>
<dbReference type="Pfam" id="PF00582">
    <property type="entry name" value="Usp"/>
    <property type="match status" value="2"/>
</dbReference>
<dbReference type="Proteomes" id="UP001236569">
    <property type="component" value="Unassembled WGS sequence"/>
</dbReference>
<dbReference type="PANTHER" id="PTHR46268:SF6">
    <property type="entry name" value="UNIVERSAL STRESS PROTEIN UP12"/>
    <property type="match status" value="1"/>
</dbReference>
<evidence type="ECO:0000313" key="3">
    <source>
        <dbReference type="EMBL" id="MDI9863820.1"/>
    </source>
</evidence>
<dbReference type="InterPro" id="IPR006016">
    <property type="entry name" value="UspA"/>
</dbReference>
<evidence type="ECO:0000313" key="4">
    <source>
        <dbReference type="Proteomes" id="UP001236569"/>
    </source>
</evidence>
<name>A0ABT6YJR9_9BACT</name>
<comment type="caution">
    <text evidence="3">The sequence shown here is derived from an EMBL/GenBank/DDBJ whole genome shotgun (WGS) entry which is preliminary data.</text>
</comment>
<reference evidence="3 4" key="1">
    <citation type="submission" date="2023-05" db="EMBL/GenBank/DDBJ databases">
        <title>Novel species of genus Flectobacillus isolated from stream in China.</title>
        <authorList>
            <person name="Lu H."/>
        </authorList>
    </citation>
    <scope>NUCLEOTIDE SEQUENCE [LARGE SCALE GENOMIC DNA]</scope>
    <source>
        <strain evidence="3 4">DC10W</strain>
    </source>
</reference>
<feature type="domain" description="UspA" evidence="2">
    <location>
        <begin position="149"/>
        <end position="272"/>
    </location>
</feature>